<dbReference type="eggNOG" id="ENOG5033A8F">
    <property type="taxonomic scope" value="Bacteria"/>
</dbReference>
<keyword evidence="3" id="KW-1185">Reference proteome</keyword>
<evidence type="ECO:0000313" key="2">
    <source>
        <dbReference type="EMBL" id="ACF44807.1"/>
    </source>
</evidence>
<accession>B4SFY0</accession>
<dbReference type="HOGENOM" id="CLU_153200_0_0_10"/>
<name>B4SFY0_PELPB</name>
<sequence length="139" mass="16450">MAKSQGMWVYSPSKPPAPKVPTKTKEIVKQKADEFVEKVLKPKHIQPPPAPDEFQRNYIADMYTKWYRHYFYICAKYNVPGPNAQIPFFEAKLVRLEYIRDNQFNMAFMRYTGDWVELYQDLSLEQCLAAVQNDPFFDL</sequence>
<dbReference type="OrthoDB" id="7304784at2"/>
<dbReference type="InterPro" id="IPR021388">
    <property type="entry name" value="DUF3024"/>
</dbReference>
<gene>
    <name evidence="2" type="ordered locus">Ppha_2647</name>
</gene>
<dbReference type="EMBL" id="CP001110">
    <property type="protein sequence ID" value="ACF44807.1"/>
    <property type="molecule type" value="Genomic_DNA"/>
</dbReference>
<dbReference type="Proteomes" id="UP000002724">
    <property type="component" value="Chromosome"/>
</dbReference>
<protein>
    <submittedName>
        <fullName evidence="2">Uncharacterized protein</fullName>
    </submittedName>
</protein>
<dbReference type="AlphaFoldDB" id="B4SFY0"/>
<evidence type="ECO:0000313" key="3">
    <source>
        <dbReference type="Proteomes" id="UP000002724"/>
    </source>
</evidence>
<dbReference type="Pfam" id="PF11225">
    <property type="entry name" value="DUF3024"/>
    <property type="match status" value="1"/>
</dbReference>
<dbReference type="KEGG" id="pph:Ppha_2647"/>
<dbReference type="RefSeq" id="WP_012509279.1">
    <property type="nucleotide sequence ID" value="NC_011060.1"/>
</dbReference>
<evidence type="ECO:0000256" key="1">
    <source>
        <dbReference type="SAM" id="MobiDB-lite"/>
    </source>
</evidence>
<organism evidence="2 3">
    <name type="scientific">Pelodictyon phaeoclathratiforme (strain DSM 5477 / BU-1)</name>
    <dbReference type="NCBI Taxonomy" id="324925"/>
    <lineage>
        <taxon>Bacteria</taxon>
        <taxon>Pseudomonadati</taxon>
        <taxon>Chlorobiota</taxon>
        <taxon>Chlorobiia</taxon>
        <taxon>Chlorobiales</taxon>
        <taxon>Chlorobiaceae</taxon>
        <taxon>Chlorobium/Pelodictyon group</taxon>
        <taxon>Pelodictyon</taxon>
    </lineage>
</organism>
<proteinExistence type="predicted"/>
<feature type="region of interest" description="Disordered" evidence="1">
    <location>
        <begin position="1"/>
        <end position="22"/>
    </location>
</feature>
<reference evidence="2 3" key="1">
    <citation type="submission" date="2008-06" db="EMBL/GenBank/DDBJ databases">
        <title>Complete sequence of Pelodictyon phaeoclathratiforme BU-1.</title>
        <authorList>
            <consortium name="US DOE Joint Genome Institute"/>
            <person name="Lucas S."/>
            <person name="Copeland A."/>
            <person name="Lapidus A."/>
            <person name="Glavina del Rio T."/>
            <person name="Dalin E."/>
            <person name="Tice H."/>
            <person name="Bruce D."/>
            <person name="Goodwin L."/>
            <person name="Pitluck S."/>
            <person name="Schmutz J."/>
            <person name="Larimer F."/>
            <person name="Land M."/>
            <person name="Hauser L."/>
            <person name="Kyrpides N."/>
            <person name="Mikhailova N."/>
            <person name="Liu Z."/>
            <person name="Li T."/>
            <person name="Zhao F."/>
            <person name="Overmann J."/>
            <person name="Bryant D.A."/>
            <person name="Richardson P."/>
        </authorList>
    </citation>
    <scope>NUCLEOTIDE SEQUENCE [LARGE SCALE GENOMIC DNA]</scope>
    <source>
        <strain evidence="3">DSM 5477 / BU-1</strain>
    </source>
</reference>